<dbReference type="OMA" id="EQCKKCR"/>
<evidence type="ECO:0000313" key="10">
    <source>
        <dbReference type="EnsemblMetazoa" id="tetur03g00340.1"/>
    </source>
</evidence>
<dbReference type="GO" id="GO:0005634">
    <property type="term" value="C:nucleus"/>
    <property type="evidence" value="ECO:0007669"/>
    <property type="project" value="TreeGrafter"/>
</dbReference>
<dbReference type="SMR" id="T1JYH0"/>
<reference evidence="11" key="1">
    <citation type="submission" date="2011-08" db="EMBL/GenBank/DDBJ databases">
        <authorList>
            <person name="Rombauts S."/>
        </authorList>
    </citation>
    <scope>NUCLEOTIDE SEQUENCE</scope>
    <source>
        <strain evidence="11">London</strain>
    </source>
</reference>
<keyword evidence="3 7" id="KW-0479">Metal-binding</keyword>
<dbReference type="PROSITE" id="PS50305">
    <property type="entry name" value="SIRTUIN"/>
    <property type="match status" value="1"/>
</dbReference>
<keyword evidence="11" id="KW-1185">Reference proteome</keyword>
<dbReference type="OrthoDB" id="2919105at2759"/>
<evidence type="ECO:0000256" key="2">
    <source>
        <dbReference type="ARBA" id="ARBA00022679"/>
    </source>
</evidence>
<dbReference type="InterPro" id="IPR026590">
    <property type="entry name" value="Ssirtuin_cat_dom"/>
</dbReference>
<feature type="binding site" evidence="7">
    <location>
        <position position="174"/>
    </location>
    <ligand>
        <name>Zn(2+)</name>
        <dbReference type="ChEBI" id="CHEBI:29105"/>
    </ligand>
</feature>
<feature type="compositionally biased region" description="Polar residues" evidence="8">
    <location>
        <begin position="107"/>
        <end position="116"/>
    </location>
</feature>
<feature type="binding site" evidence="7">
    <location>
        <position position="203"/>
    </location>
    <ligand>
        <name>Zn(2+)</name>
        <dbReference type="ChEBI" id="CHEBI:29105"/>
    </ligand>
</feature>
<accession>T1JYH0</accession>
<evidence type="ECO:0000256" key="5">
    <source>
        <dbReference type="ARBA" id="ARBA00023027"/>
    </source>
</evidence>
<keyword evidence="2" id="KW-0808">Transferase</keyword>
<feature type="binding site" evidence="7">
    <location>
        <position position="171"/>
    </location>
    <ligand>
        <name>Zn(2+)</name>
        <dbReference type="ChEBI" id="CHEBI:29105"/>
    </ligand>
</feature>
<feature type="domain" description="Deacetylase sirtuin-type" evidence="9">
    <location>
        <begin position="27"/>
        <end position="301"/>
    </location>
</feature>
<evidence type="ECO:0000256" key="7">
    <source>
        <dbReference type="PROSITE-ProRule" id="PRU00236"/>
    </source>
</evidence>
<dbReference type="Pfam" id="PF02146">
    <property type="entry name" value="SIR2"/>
    <property type="match status" value="1"/>
</dbReference>
<dbReference type="InterPro" id="IPR029035">
    <property type="entry name" value="DHS-like_NAD/FAD-binding_dom"/>
</dbReference>
<dbReference type="InterPro" id="IPR003000">
    <property type="entry name" value="Sirtuin"/>
</dbReference>
<evidence type="ECO:0000256" key="8">
    <source>
        <dbReference type="SAM" id="MobiDB-lite"/>
    </source>
</evidence>
<dbReference type="EMBL" id="CAEY01001107">
    <property type="status" value="NOT_ANNOTATED_CDS"/>
    <property type="molecule type" value="Genomic_DNA"/>
</dbReference>
<dbReference type="PANTHER" id="PTHR11085">
    <property type="entry name" value="NAD-DEPENDENT PROTEIN DEACYLASE SIRTUIN-5, MITOCHONDRIAL-RELATED"/>
    <property type="match status" value="1"/>
</dbReference>
<dbReference type="GO" id="GO:0046969">
    <property type="term" value="F:histone H3K9 deacetylase activity, NAD-dependent"/>
    <property type="evidence" value="ECO:0007669"/>
    <property type="project" value="TreeGrafter"/>
</dbReference>
<dbReference type="EC" id="2.3.1.286" evidence="1"/>
<feature type="compositionally biased region" description="Basic and acidic residues" evidence="8">
    <location>
        <begin position="96"/>
        <end position="106"/>
    </location>
</feature>
<dbReference type="Proteomes" id="UP000015104">
    <property type="component" value="Unassembled WGS sequence"/>
</dbReference>
<evidence type="ECO:0000259" key="9">
    <source>
        <dbReference type="PROSITE" id="PS50305"/>
    </source>
</evidence>
<proteinExistence type="inferred from homology"/>
<feature type="active site" description="Proton acceptor" evidence="7">
    <location>
        <position position="163"/>
    </location>
</feature>
<gene>
    <name evidence="10" type="primary">107372288</name>
</gene>
<dbReference type="eggNOG" id="KOG1905">
    <property type="taxonomic scope" value="Eukaryota"/>
</dbReference>
<dbReference type="Gene3D" id="3.40.50.1220">
    <property type="entry name" value="TPP-binding domain"/>
    <property type="match status" value="1"/>
</dbReference>
<dbReference type="KEGG" id="tut:107372288"/>
<dbReference type="AlphaFoldDB" id="T1JYH0"/>
<dbReference type="EnsemblMetazoa" id="tetur03g00340.1">
    <property type="protein sequence ID" value="tetur03g00340.1"/>
    <property type="gene ID" value="tetur03g00340"/>
</dbReference>
<dbReference type="InterPro" id="IPR050134">
    <property type="entry name" value="NAD-dep_sirtuin_deacylases"/>
</dbReference>
<evidence type="ECO:0000256" key="1">
    <source>
        <dbReference type="ARBA" id="ARBA00012928"/>
    </source>
</evidence>
<feature type="binding site" evidence="7">
    <location>
        <position position="196"/>
    </location>
    <ligand>
        <name>Zn(2+)</name>
        <dbReference type="ChEBI" id="CHEBI:29105"/>
    </ligand>
</feature>
<evidence type="ECO:0000256" key="6">
    <source>
        <dbReference type="ARBA" id="ARBA00038170"/>
    </source>
</evidence>
<sequence length="324" mass="36246">MSVNYSAGLSYYEDKGVCGLPEVVENPESIEEKIKTLAEWIKTSECVVIHCGAGISTSCGIPDFRGPKGVWTLEKAEEDANKKSSKKTKKDFIKPDDVKVESHEQSNESTGQSISFEDSKPSFTHRALSQLASSGVIHFIISQNVDGLFLKTGINRRFICELHGNFFLDECNVCDNRFIRSTSSPTMGLKVSTRPCPRPGRPCRGYLRDTILDWEDDLPIGELEKAQKFANKADLSICLGTSLQIVPAANLPFVCKKRKSNPGKVVIINLQPTKFDHRSDLVIHDYVDSALQLLCKFLDVSVPEYDPSRDLTKKEDVDRNKVWK</sequence>
<feature type="region of interest" description="Disordered" evidence="8">
    <location>
        <begin position="96"/>
        <end position="118"/>
    </location>
</feature>
<dbReference type="GO" id="GO:0070403">
    <property type="term" value="F:NAD+ binding"/>
    <property type="evidence" value="ECO:0007669"/>
    <property type="project" value="InterPro"/>
</dbReference>
<dbReference type="Gene3D" id="2.20.28.200">
    <property type="match status" value="1"/>
</dbReference>
<organism evidence="10 11">
    <name type="scientific">Tetranychus urticae</name>
    <name type="common">Two-spotted spider mite</name>
    <dbReference type="NCBI Taxonomy" id="32264"/>
    <lineage>
        <taxon>Eukaryota</taxon>
        <taxon>Metazoa</taxon>
        <taxon>Ecdysozoa</taxon>
        <taxon>Arthropoda</taxon>
        <taxon>Chelicerata</taxon>
        <taxon>Arachnida</taxon>
        <taxon>Acari</taxon>
        <taxon>Acariformes</taxon>
        <taxon>Trombidiformes</taxon>
        <taxon>Prostigmata</taxon>
        <taxon>Eleutherengona</taxon>
        <taxon>Raphignathae</taxon>
        <taxon>Tetranychoidea</taxon>
        <taxon>Tetranychidae</taxon>
        <taxon>Tetranychus</taxon>
    </lineage>
</organism>
<comment type="similarity">
    <text evidence="6">Belongs to the sirtuin family. Class IV subfamily.</text>
</comment>
<reference evidence="10" key="2">
    <citation type="submission" date="2015-06" db="UniProtKB">
        <authorList>
            <consortium name="EnsemblMetazoa"/>
        </authorList>
    </citation>
    <scope>IDENTIFICATION</scope>
</reference>
<keyword evidence="4 7" id="KW-0862">Zinc</keyword>
<dbReference type="STRING" id="32264.T1JYH0"/>
<dbReference type="HOGENOM" id="CLU_023643_6_0_1"/>
<dbReference type="SUPFAM" id="SSF52467">
    <property type="entry name" value="DHS-like NAD/FAD-binding domain"/>
    <property type="match status" value="1"/>
</dbReference>
<dbReference type="PANTHER" id="PTHR11085:SF12">
    <property type="entry name" value="NAD-DEPENDENT PROTEIN DEACYLASE SIRTUIN-6"/>
    <property type="match status" value="1"/>
</dbReference>
<evidence type="ECO:0000313" key="11">
    <source>
        <dbReference type="Proteomes" id="UP000015104"/>
    </source>
</evidence>
<dbReference type="GO" id="GO:0000122">
    <property type="term" value="P:negative regulation of transcription by RNA polymerase II"/>
    <property type="evidence" value="ECO:0007669"/>
    <property type="project" value="TreeGrafter"/>
</dbReference>
<dbReference type="GO" id="GO:0003714">
    <property type="term" value="F:transcription corepressor activity"/>
    <property type="evidence" value="ECO:0007669"/>
    <property type="project" value="TreeGrafter"/>
</dbReference>
<evidence type="ECO:0000256" key="3">
    <source>
        <dbReference type="ARBA" id="ARBA00022723"/>
    </source>
</evidence>
<keyword evidence="5" id="KW-0520">NAD</keyword>
<name>T1JYH0_TETUR</name>
<evidence type="ECO:0000256" key="4">
    <source>
        <dbReference type="ARBA" id="ARBA00022833"/>
    </source>
</evidence>
<dbReference type="GO" id="GO:0046872">
    <property type="term" value="F:metal ion binding"/>
    <property type="evidence" value="ECO:0007669"/>
    <property type="project" value="UniProtKB-KW"/>
</dbReference>
<protein>
    <recommendedName>
        <fullName evidence="1">protein acetyllysine N-acetyltransferase</fullName>
        <ecNumber evidence="1">2.3.1.286</ecNumber>
    </recommendedName>
</protein>